<reference evidence="1 2" key="1">
    <citation type="submission" date="2017-09" db="EMBL/GenBank/DDBJ databases">
        <title>Large-scale bioinformatics analysis of Bacillus genomes uncovers conserved roles of natural products in bacterial physiology.</title>
        <authorList>
            <consortium name="Agbiome Team Llc"/>
            <person name="Bleich R.M."/>
            <person name="Grubbs K.J."/>
            <person name="Santa Maria K.C."/>
            <person name="Allen S.E."/>
            <person name="Farag S."/>
            <person name="Shank E.A."/>
            <person name="Bowers A."/>
        </authorList>
    </citation>
    <scope>NUCLEOTIDE SEQUENCE [LARGE SCALE GENOMIC DNA]</scope>
    <source>
        <strain evidence="1 2">AFS065400</strain>
    </source>
</reference>
<organism evidence="1 2">
    <name type="scientific">Bacillus thuringiensis</name>
    <dbReference type="NCBI Taxonomy" id="1428"/>
    <lineage>
        <taxon>Bacteria</taxon>
        <taxon>Bacillati</taxon>
        <taxon>Bacillota</taxon>
        <taxon>Bacilli</taxon>
        <taxon>Bacillales</taxon>
        <taxon>Bacillaceae</taxon>
        <taxon>Bacillus</taxon>
        <taxon>Bacillus cereus group</taxon>
    </lineage>
</organism>
<proteinExistence type="predicted"/>
<protein>
    <submittedName>
        <fullName evidence="1">Uncharacterized protein</fullName>
    </submittedName>
</protein>
<dbReference type="AlphaFoldDB" id="A0A9X7ATK0"/>
<comment type="caution">
    <text evidence="1">The sequence shown here is derived from an EMBL/GenBank/DDBJ whole genome shotgun (WGS) entry which is preliminary data.</text>
</comment>
<dbReference type="RefSeq" id="WP_098640111.1">
    <property type="nucleotide sequence ID" value="NZ_NVCO01000007.1"/>
</dbReference>
<dbReference type="Proteomes" id="UP000226106">
    <property type="component" value="Unassembled WGS sequence"/>
</dbReference>
<gene>
    <name evidence="1" type="ORF">COK72_01960</name>
</gene>
<evidence type="ECO:0000313" key="1">
    <source>
        <dbReference type="EMBL" id="PFT50793.1"/>
    </source>
</evidence>
<evidence type="ECO:0000313" key="2">
    <source>
        <dbReference type="Proteomes" id="UP000226106"/>
    </source>
</evidence>
<sequence>MKDNIIPLFKIQEEEISEVEQAQKVMQEEAVKHKWETEPDFKLIHEGNGFHVFVFRNMQMGNLNGYVGVDRTHPWFAEAMDGKASNLRVHGGITFASKGGWHEHFKKKYWYFGFDTAHFMDLVPAMDAMRRNVTFAFDSFMQHGEYRDMEYVTDEVNSLLVQLEAIKERNKGYKHNFVREYRKLSREKKRKQNLHSSFAK</sequence>
<name>A0A9X7ATK0_BACTU</name>
<dbReference type="EMBL" id="NVCO01000007">
    <property type="protein sequence ID" value="PFT50793.1"/>
    <property type="molecule type" value="Genomic_DNA"/>
</dbReference>
<accession>A0A9X7ATK0</accession>